<reference evidence="1" key="1">
    <citation type="submission" date="2020-12" db="EMBL/GenBank/DDBJ databases">
        <authorList>
            <person name="Iha C."/>
        </authorList>
    </citation>
    <scope>NUCLEOTIDE SEQUENCE</scope>
</reference>
<protein>
    <submittedName>
        <fullName evidence="1">Uncharacterized protein</fullName>
    </submittedName>
</protein>
<evidence type="ECO:0000313" key="2">
    <source>
        <dbReference type="Proteomes" id="UP000708148"/>
    </source>
</evidence>
<accession>A0A8S1JEF1</accession>
<organism evidence="1 2">
    <name type="scientific">Ostreobium quekettii</name>
    <dbReference type="NCBI Taxonomy" id="121088"/>
    <lineage>
        <taxon>Eukaryota</taxon>
        <taxon>Viridiplantae</taxon>
        <taxon>Chlorophyta</taxon>
        <taxon>core chlorophytes</taxon>
        <taxon>Ulvophyceae</taxon>
        <taxon>TCBD clade</taxon>
        <taxon>Bryopsidales</taxon>
        <taxon>Ostreobineae</taxon>
        <taxon>Ostreobiaceae</taxon>
        <taxon>Ostreobium</taxon>
    </lineage>
</organism>
<dbReference type="Proteomes" id="UP000708148">
    <property type="component" value="Unassembled WGS sequence"/>
</dbReference>
<name>A0A8S1JEF1_9CHLO</name>
<evidence type="ECO:0000313" key="1">
    <source>
        <dbReference type="EMBL" id="CAD7702125.1"/>
    </source>
</evidence>
<proteinExistence type="predicted"/>
<dbReference type="AlphaFoldDB" id="A0A8S1JEF1"/>
<dbReference type="EMBL" id="CAJHUC010001717">
    <property type="protein sequence ID" value="CAD7702125.1"/>
    <property type="molecule type" value="Genomic_DNA"/>
</dbReference>
<comment type="caution">
    <text evidence="1">The sequence shown here is derived from an EMBL/GenBank/DDBJ whole genome shotgun (WGS) entry which is preliminary data.</text>
</comment>
<gene>
    <name evidence="1" type="ORF">OSTQU699_LOCUS7482</name>
</gene>
<sequence length="123" mass="13472">MDPCFSKASGNVLTCGWSYGPLLNDGTRCCCFSNFCLQTALTGQGATKLWNKSVQMVPFPPGQVGSMLCIPLWCKQLQQLVYLYLDAILLLVGGLEPGFADRVEYCGNGRCYKQHISRHAGSL</sequence>
<keyword evidence="2" id="KW-1185">Reference proteome</keyword>